<dbReference type="AlphaFoldDB" id="A0A1Y1WQG3"/>
<keyword evidence="2" id="KW-0732">Signal</keyword>
<feature type="compositionally biased region" description="Basic and acidic residues" evidence="1">
    <location>
        <begin position="73"/>
        <end position="84"/>
    </location>
</feature>
<comment type="caution">
    <text evidence="3">The sequence shown here is derived from an EMBL/GenBank/DDBJ whole genome shotgun (WGS) entry which is preliminary data.</text>
</comment>
<evidence type="ECO:0000256" key="2">
    <source>
        <dbReference type="SAM" id="SignalP"/>
    </source>
</evidence>
<evidence type="ECO:0000313" key="3">
    <source>
        <dbReference type="EMBL" id="ORX75516.1"/>
    </source>
</evidence>
<evidence type="ECO:0000256" key="1">
    <source>
        <dbReference type="SAM" id="MobiDB-lite"/>
    </source>
</evidence>
<feature type="chain" id="PRO_5013186303" evidence="2">
    <location>
        <begin position="21"/>
        <end position="119"/>
    </location>
</feature>
<organism evidence="3 4">
    <name type="scientific">Basidiobolus meristosporus CBS 931.73</name>
    <dbReference type="NCBI Taxonomy" id="1314790"/>
    <lineage>
        <taxon>Eukaryota</taxon>
        <taxon>Fungi</taxon>
        <taxon>Fungi incertae sedis</taxon>
        <taxon>Zoopagomycota</taxon>
        <taxon>Entomophthoromycotina</taxon>
        <taxon>Basidiobolomycetes</taxon>
        <taxon>Basidiobolales</taxon>
        <taxon>Basidiobolaceae</taxon>
        <taxon>Basidiobolus</taxon>
    </lineage>
</organism>
<reference evidence="3 4" key="1">
    <citation type="submission" date="2016-07" db="EMBL/GenBank/DDBJ databases">
        <title>Pervasive Adenine N6-methylation of Active Genes in Fungi.</title>
        <authorList>
            <consortium name="DOE Joint Genome Institute"/>
            <person name="Mondo S.J."/>
            <person name="Dannebaum R.O."/>
            <person name="Kuo R.C."/>
            <person name="Labutti K."/>
            <person name="Haridas S."/>
            <person name="Kuo A."/>
            <person name="Salamov A."/>
            <person name="Ahrendt S.R."/>
            <person name="Lipzen A."/>
            <person name="Sullivan W."/>
            <person name="Andreopoulos W.B."/>
            <person name="Clum A."/>
            <person name="Lindquist E."/>
            <person name="Daum C."/>
            <person name="Ramamoorthy G.K."/>
            <person name="Gryganskyi A."/>
            <person name="Culley D."/>
            <person name="Magnuson J.K."/>
            <person name="James T.Y."/>
            <person name="O'Malley M.A."/>
            <person name="Stajich J.E."/>
            <person name="Spatafora J.W."/>
            <person name="Visel A."/>
            <person name="Grigoriev I.V."/>
        </authorList>
    </citation>
    <scope>NUCLEOTIDE SEQUENCE [LARGE SCALE GENOMIC DNA]</scope>
    <source>
        <strain evidence="3 4">CBS 931.73</strain>
    </source>
</reference>
<feature type="region of interest" description="Disordered" evidence="1">
    <location>
        <begin position="27"/>
        <end position="119"/>
    </location>
</feature>
<evidence type="ECO:0000313" key="4">
    <source>
        <dbReference type="Proteomes" id="UP000193498"/>
    </source>
</evidence>
<proteinExistence type="predicted"/>
<accession>A0A1Y1WQG3</accession>
<dbReference type="Proteomes" id="UP000193498">
    <property type="component" value="Unassembled WGS sequence"/>
</dbReference>
<dbReference type="InParanoid" id="A0A1Y1WQG3"/>
<dbReference type="EMBL" id="MCFE01001009">
    <property type="protein sequence ID" value="ORX75516.1"/>
    <property type="molecule type" value="Genomic_DNA"/>
</dbReference>
<sequence length="119" mass="13291">MKYSIAKLLLVISAALAINATVLERSYDPEYKGVGHGGGDYDDDYDGNGHGRRKKYDDDYDDDYDGNGRGRGRRYDGDDYDGHGHGRRKKHGNDYDDEYDGRKKYGGGSGGRGDGYDDY</sequence>
<name>A0A1Y1WQG3_9FUNG</name>
<feature type="signal peptide" evidence="2">
    <location>
        <begin position="1"/>
        <end position="20"/>
    </location>
</feature>
<keyword evidence="4" id="KW-1185">Reference proteome</keyword>
<protein>
    <submittedName>
        <fullName evidence="3">Uncharacterized protein</fullName>
    </submittedName>
</protein>
<gene>
    <name evidence="3" type="ORF">K493DRAFT_309158</name>
</gene>